<dbReference type="EMBL" id="CAMPGE010000304">
    <property type="protein sequence ID" value="CAI2359043.1"/>
    <property type="molecule type" value="Genomic_DNA"/>
</dbReference>
<evidence type="ECO:0000259" key="2">
    <source>
        <dbReference type="Pfam" id="PF04825"/>
    </source>
</evidence>
<dbReference type="Proteomes" id="UP001295684">
    <property type="component" value="Unassembled WGS sequence"/>
</dbReference>
<accession>A0AAD1TZM9</accession>
<feature type="compositionally biased region" description="Polar residues" evidence="1">
    <location>
        <begin position="28"/>
        <end position="38"/>
    </location>
</feature>
<keyword evidence="4" id="KW-1185">Reference proteome</keyword>
<evidence type="ECO:0000313" key="4">
    <source>
        <dbReference type="Proteomes" id="UP001295684"/>
    </source>
</evidence>
<feature type="region of interest" description="Disordered" evidence="1">
    <location>
        <begin position="166"/>
        <end position="191"/>
    </location>
</feature>
<organism evidence="3 4">
    <name type="scientific">Euplotes crassus</name>
    <dbReference type="NCBI Taxonomy" id="5936"/>
    <lineage>
        <taxon>Eukaryota</taxon>
        <taxon>Sar</taxon>
        <taxon>Alveolata</taxon>
        <taxon>Ciliophora</taxon>
        <taxon>Intramacronucleata</taxon>
        <taxon>Spirotrichea</taxon>
        <taxon>Hypotrichia</taxon>
        <taxon>Euplotida</taxon>
        <taxon>Euplotidae</taxon>
        <taxon>Moneuplotes</taxon>
    </lineage>
</organism>
<dbReference type="AlphaFoldDB" id="A0AAD1TZM9"/>
<dbReference type="InterPro" id="IPR023093">
    <property type="entry name" value="ScpA-like_C"/>
</dbReference>
<dbReference type="Pfam" id="PF04825">
    <property type="entry name" value="Rad21_Rec8_N"/>
    <property type="match status" value="1"/>
</dbReference>
<protein>
    <recommendedName>
        <fullName evidence="2">Rad21/Rec8-like protein N-terminal domain-containing protein</fullName>
    </recommendedName>
</protein>
<proteinExistence type="predicted"/>
<dbReference type="Gene3D" id="1.10.10.580">
    <property type="entry name" value="Structural maintenance of chromosome 1. Chain E"/>
    <property type="match status" value="1"/>
</dbReference>
<dbReference type="InterPro" id="IPR006910">
    <property type="entry name" value="Rad21_Rec8_N"/>
</dbReference>
<feature type="region of interest" description="Disordered" evidence="1">
    <location>
        <begin position="1"/>
        <end position="38"/>
    </location>
</feature>
<feature type="domain" description="Rad21/Rec8-like protein N-terminal" evidence="2">
    <location>
        <begin position="83"/>
        <end position="176"/>
    </location>
</feature>
<evidence type="ECO:0000256" key="1">
    <source>
        <dbReference type="SAM" id="MobiDB-lite"/>
    </source>
</evidence>
<reference evidence="3" key="1">
    <citation type="submission" date="2023-07" db="EMBL/GenBank/DDBJ databases">
        <authorList>
            <consortium name="AG Swart"/>
            <person name="Singh M."/>
            <person name="Singh A."/>
            <person name="Seah K."/>
            <person name="Emmerich C."/>
        </authorList>
    </citation>
    <scope>NUCLEOTIDE SEQUENCE</scope>
    <source>
        <strain evidence="3">DP1</strain>
    </source>
</reference>
<evidence type="ECO:0000313" key="3">
    <source>
        <dbReference type="EMBL" id="CAI2359043.1"/>
    </source>
</evidence>
<gene>
    <name evidence="3" type="ORF">ECRASSUSDP1_LOCUS328</name>
</gene>
<comment type="caution">
    <text evidence="3">The sequence shown here is derived from an EMBL/GenBank/DDBJ whole genome shotgun (WGS) entry which is preliminary data.</text>
</comment>
<feature type="compositionally biased region" description="Basic and acidic residues" evidence="1">
    <location>
        <begin position="1"/>
        <end position="16"/>
    </location>
</feature>
<feature type="compositionally biased region" description="Acidic residues" evidence="1">
    <location>
        <begin position="167"/>
        <end position="176"/>
    </location>
</feature>
<sequence>MEESKIDTTSHVKEENYNGAIEVYDGRNGTQGSGQSEIYQPHHTFSNIKTKGQVKRTFDSEEERKLMDSVQAGKNRGISEIVKDNDLRKIWMSSFFKKTVLTKNSIKKIDIHRALARLNEIKDSLTIQNRSILLAGLGEVLKRKYNLSQDDVQNILKVILNPIKKDEEEDTKEEEETPKKKKRKTAKRDNAQKERPFNLFKLLDIQSLYIPLQPAALNYTSEKSSLSSKLFGQTMSGEDMAIQRDNELNDNLERSLEGFGSRDGSIMKEPKTEPENNFNFNQDSVGSISKEMLMNDPQNSVEDRFQMEDDPAMGAMEVFDNQIMQNLVNAGLNIDEDRIKKVKIADIELSDSNSTLEEGELIKRIKNINMLKESLVNDEDINSNNTLSCSSYFELGDPNGDGNLDRKLEKFFNKISKTPRFDTLLDEESCITPLSSTDDDSCNDQNYITKVIKQCKNLPLKIEKNLQIIKEESEGIDDFGGFDVDEELLGPDVMDSENILSSFGDLVEKPEQNFFKLEPLQEIETAMGDDLTKTLERIDKELHNKDSVSYSSLVQGNTKSNKCQRFLELLHLKKRNKINLMQNSSIRESEFGELVIMKPAK</sequence>
<name>A0AAD1TZM9_EUPCR</name>